<organism evidence="1 2">
    <name type="scientific">Nonomuraea aridisoli</name>
    <dbReference type="NCBI Taxonomy" id="2070368"/>
    <lineage>
        <taxon>Bacteria</taxon>
        <taxon>Bacillati</taxon>
        <taxon>Actinomycetota</taxon>
        <taxon>Actinomycetes</taxon>
        <taxon>Streptosporangiales</taxon>
        <taxon>Streptosporangiaceae</taxon>
        <taxon>Nonomuraea</taxon>
    </lineage>
</organism>
<dbReference type="EMBL" id="POUD01000710">
    <property type="protein sequence ID" value="PZF97666.1"/>
    <property type="molecule type" value="Genomic_DNA"/>
</dbReference>
<comment type="caution">
    <text evidence="1">The sequence shown here is derived from an EMBL/GenBank/DDBJ whole genome shotgun (WGS) entry which is preliminary data.</text>
</comment>
<proteinExistence type="predicted"/>
<name>A0A2W2DKH5_9ACTN</name>
<dbReference type="AlphaFoldDB" id="A0A2W2DKH5"/>
<feature type="non-terminal residue" evidence="1">
    <location>
        <position position="1"/>
    </location>
</feature>
<keyword evidence="2" id="KW-1185">Reference proteome</keyword>
<gene>
    <name evidence="1" type="ORF">C1J01_48770</name>
</gene>
<sequence length="116" mass="13009">FDGNLLIPNWITRLGGFEIYFNNKPGSTYVTHIKLRFNTPQGPRSDEFSLSGGISKTVANIPLNATDIQVDVKFQGVVNSDNYSFRWPSPLGQWLTGRREIEMTGVWPGPTHAVEK</sequence>
<protein>
    <submittedName>
        <fullName evidence="1">Uncharacterized protein</fullName>
    </submittedName>
</protein>
<accession>A0A2W2DKH5</accession>
<evidence type="ECO:0000313" key="1">
    <source>
        <dbReference type="EMBL" id="PZF97666.1"/>
    </source>
</evidence>
<evidence type="ECO:0000313" key="2">
    <source>
        <dbReference type="Proteomes" id="UP000249304"/>
    </source>
</evidence>
<dbReference type="Proteomes" id="UP000249304">
    <property type="component" value="Unassembled WGS sequence"/>
</dbReference>
<reference evidence="1 2" key="1">
    <citation type="submission" date="2018-01" db="EMBL/GenBank/DDBJ databases">
        <title>Draft genome sequence of Nonomuraea sp. KC333.</title>
        <authorList>
            <person name="Sahin N."/>
            <person name="Saygin H."/>
            <person name="Ay H."/>
        </authorList>
    </citation>
    <scope>NUCLEOTIDE SEQUENCE [LARGE SCALE GENOMIC DNA]</scope>
    <source>
        <strain evidence="1 2">KC333</strain>
    </source>
</reference>